<accession>A0A841BUH2</accession>
<dbReference type="RefSeq" id="WP_184838930.1">
    <property type="nucleotide sequence ID" value="NZ_JACHMN010000002.1"/>
</dbReference>
<comment type="caution">
    <text evidence="2">The sequence shown here is derived from an EMBL/GenBank/DDBJ whole genome shotgun (WGS) entry which is preliminary data.</text>
</comment>
<feature type="transmembrane region" description="Helical" evidence="1">
    <location>
        <begin position="34"/>
        <end position="54"/>
    </location>
</feature>
<keyword evidence="1" id="KW-1133">Transmembrane helix</keyword>
<dbReference type="EMBL" id="JACHMN010000002">
    <property type="protein sequence ID" value="MBB5871098.1"/>
    <property type="molecule type" value="Genomic_DNA"/>
</dbReference>
<dbReference type="AlphaFoldDB" id="A0A841BUH2"/>
<proteinExistence type="predicted"/>
<sequence length="374" mass="39077">MNVDEITGAYAQESLSVSLDEIQRRGGRWSRRRSAAGIAAATAVAATVATVVMLTGGAAPKDALAPDTIADRNAGVCQREITLLRENGQQAYLPPTAPRLAITDGDAWLRVHVLDGMIYTCSSGSGSAPTIFGTRLPKNDGTLHLTGDLDVVVKAGGLLIGTVPAGTSGIDARLATGAAIRGETDGKIFAVWSPGADLQGAQVTARGADGPLGFATATTEANIDLNPTVLTQFCAQHGPQLLRGHAMPPRRFQLGGAQTALWIYADETAALICTWSSTNGYAVSGPIPAVTSAEPLPWVEIFGDDSWILGRVPSGAERVEIVLPSSQVVPAQISGPFFAAGWTDEQHVRPRKVLVYTADRIYTIEGGATTSVPR</sequence>
<evidence type="ECO:0000313" key="3">
    <source>
        <dbReference type="Proteomes" id="UP000587527"/>
    </source>
</evidence>
<keyword evidence="1" id="KW-0472">Membrane</keyword>
<dbReference type="Proteomes" id="UP000587527">
    <property type="component" value="Unassembled WGS sequence"/>
</dbReference>
<evidence type="ECO:0000313" key="2">
    <source>
        <dbReference type="EMBL" id="MBB5871098.1"/>
    </source>
</evidence>
<reference evidence="2 3" key="1">
    <citation type="submission" date="2020-08" db="EMBL/GenBank/DDBJ databases">
        <title>Sequencing the genomes of 1000 actinobacteria strains.</title>
        <authorList>
            <person name="Klenk H.-P."/>
        </authorList>
    </citation>
    <scope>NUCLEOTIDE SEQUENCE [LARGE SCALE GENOMIC DNA]</scope>
    <source>
        <strain evidence="2 3">DSM 45362</strain>
    </source>
</reference>
<keyword evidence="3" id="KW-1185">Reference proteome</keyword>
<name>A0A841BUH2_9ACTN</name>
<gene>
    <name evidence="2" type="ORF">F4553_004477</name>
</gene>
<protein>
    <submittedName>
        <fullName evidence="2">Effector-binding domain-containing protein</fullName>
    </submittedName>
</protein>
<evidence type="ECO:0000256" key="1">
    <source>
        <dbReference type="SAM" id="Phobius"/>
    </source>
</evidence>
<organism evidence="2 3">
    <name type="scientific">Allocatelliglobosispora scoriae</name>
    <dbReference type="NCBI Taxonomy" id="643052"/>
    <lineage>
        <taxon>Bacteria</taxon>
        <taxon>Bacillati</taxon>
        <taxon>Actinomycetota</taxon>
        <taxon>Actinomycetes</taxon>
        <taxon>Micromonosporales</taxon>
        <taxon>Micromonosporaceae</taxon>
        <taxon>Allocatelliglobosispora</taxon>
    </lineage>
</organism>
<keyword evidence="1" id="KW-0812">Transmembrane</keyword>